<proteinExistence type="predicted"/>
<name>A0A0E9SWP5_ANGAN</name>
<dbReference type="EMBL" id="GBXM01063487">
    <property type="protein sequence ID" value="JAH45090.1"/>
    <property type="molecule type" value="Transcribed_RNA"/>
</dbReference>
<reference evidence="1" key="1">
    <citation type="submission" date="2014-11" db="EMBL/GenBank/DDBJ databases">
        <authorList>
            <person name="Amaro Gonzalez C."/>
        </authorList>
    </citation>
    <scope>NUCLEOTIDE SEQUENCE</scope>
</reference>
<reference evidence="1" key="2">
    <citation type="journal article" date="2015" name="Fish Shellfish Immunol.">
        <title>Early steps in the European eel (Anguilla anguilla)-Vibrio vulnificus interaction in the gills: Role of the RtxA13 toxin.</title>
        <authorList>
            <person name="Callol A."/>
            <person name="Pajuelo D."/>
            <person name="Ebbesson L."/>
            <person name="Teles M."/>
            <person name="MacKenzie S."/>
            <person name="Amaro C."/>
        </authorList>
    </citation>
    <scope>NUCLEOTIDE SEQUENCE</scope>
</reference>
<sequence>MQMCSLCKSKCNILLNSQQPVRSSRLGPLGPL</sequence>
<evidence type="ECO:0000313" key="1">
    <source>
        <dbReference type="EMBL" id="JAH45090.1"/>
    </source>
</evidence>
<organism evidence="1">
    <name type="scientific">Anguilla anguilla</name>
    <name type="common">European freshwater eel</name>
    <name type="synonym">Muraena anguilla</name>
    <dbReference type="NCBI Taxonomy" id="7936"/>
    <lineage>
        <taxon>Eukaryota</taxon>
        <taxon>Metazoa</taxon>
        <taxon>Chordata</taxon>
        <taxon>Craniata</taxon>
        <taxon>Vertebrata</taxon>
        <taxon>Euteleostomi</taxon>
        <taxon>Actinopterygii</taxon>
        <taxon>Neopterygii</taxon>
        <taxon>Teleostei</taxon>
        <taxon>Anguilliformes</taxon>
        <taxon>Anguillidae</taxon>
        <taxon>Anguilla</taxon>
    </lineage>
</organism>
<protein>
    <submittedName>
        <fullName evidence="1">Uncharacterized protein</fullName>
    </submittedName>
</protein>
<dbReference type="AlphaFoldDB" id="A0A0E9SWP5"/>
<accession>A0A0E9SWP5</accession>